<evidence type="ECO:0000313" key="4">
    <source>
        <dbReference type="Proteomes" id="UP000772434"/>
    </source>
</evidence>
<dbReference type="EMBL" id="JADNRY010000165">
    <property type="protein sequence ID" value="KAF9062679.1"/>
    <property type="molecule type" value="Genomic_DNA"/>
</dbReference>
<keyword evidence="4" id="KW-1185">Reference proteome</keyword>
<keyword evidence="2" id="KW-0472">Membrane</keyword>
<keyword evidence="2" id="KW-0812">Transmembrane</keyword>
<organism evidence="3 4">
    <name type="scientific">Rhodocollybia butyracea</name>
    <dbReference type="NCBI Taxonomy" id="206335"/>
    <lineage>
        <taxon>Eukaryota</taxon>
        <taxon>Fungi</taxon>
        <taxon>Dikarya</taxon>
        <taxon>Basidiomycota</taxon>
        <taxon>Agaricomycotina</taxon>
        <taxon>Agaricomycetes</taxon>
        <taxon>Agaricomycetidae</taxon>
        <taxon>Agaricales</taxon>
        <taxon>Marasmiineae</taxon>
        <taxon>Omphalotaceae</taxon>
        <taxon>Rhodocollybia</taxon>
    </lineage>
</organism>
<protein>
    <submittedName>
        <fullName evidence="3">Uncharacterized protein</fullName>
    </submittedName>
</protein>
<feature type="compositionally biased region" description="Polar residues" evidence="1">
    <location>
        <begin position="249"/>
        <end position="270"/>
    </location>
</feature>
<feature type="region of interest" description="Disordered" evidence="1">
    <location>
        <begin position="249"/>
        <end position="315"/>
    </location>
</feature>
<feature type="transmembrane region" description="Helical" evidence="2">
    <location>
        <begin position="12"/>
        <end position="32"/>
    </location>
</feature>
<dbReference type="Proteomes" id="UP000772434">
    <property type="component" value="Unassembled WGS sequence"/>
</dbReference>
<evidence type="ECO:0000256" key="1">
    <source>
        <dbReference type="SAM" id="MobiDB-lite"/>
    </source>
</evidence>
<reference evidence="3" key="1">
    <citation type="submission" date="2020-11" db="EMBL/GenBank/DDBJ databases">
        <authorList>
            <consortium name="DOE Joint Genome Institute"/>
            <person name="Ahrendt S."/>
            <person name="Riley R."/>
            <person name="Andreopoulos W."/>
            <person name="Labutti K."/>
            <person name="Pangilinan J."/>
            <person name="Ruiz-Duenas F.J."/>
            <person name="Barrasa J.M."/>
            <person name="Sanchez-Garcia M."/>
            <person name="Camarero S."/>
            <person name="Miyauchi S."/>
            <person name="Serrano A."/>
            <person name="Linde D."/>
            <person name="Babiker R."/>
            <person name="Drula E."/>
            <person name="Ayuso-Fernandez I."/>
            <person name="Pacheco R."/>
            <person name="Padilla G."/>
            <person name="Ferreira P."/>
            <person name="Barriuso J."/>
            <person name="Kellner H."/>
            <person name="Castanera R."/>
            <person name="Alfaro M."/>
            <person name="Ramirez L."/>
            <person name="Pisabarro A.G."/>
            <person name="Kuo A."/>
            <person name="Tritt A."/>
            <person name="Lipzen A."/>
            <person name="He G."/>
            <person name="Yan M."/>
            <person name="Ng V."/>
            <person name="Cullen D."/>
            <person name="Martin F."/>
            <person name="Rosso M.-N."/>
            <person name="Henrissat B."/>
            <person name="Hibbett D."/>
            <person name="Martinez A.T."/>
            <person name="Grigoriev I.V."/>
        </authorList>
    </citation>
    <scope>NUCLEOTIDE SEQUENCE</scope>
    <source>
        <strain evidence="3">AH 40177</strain>
    </source>
</reference>
<name>A0A9P5PG43_9AGAR</name>
<evidence type="ECO:0000313" key="3">
    <source>
        <dbReference type="EMBL" id="KAF9062679.1"/>
    </source>
</evidence>
<sequence>MRRASQQQRTIYSLTYTSIFLLPLHLLVFTYGKIVNYKPGFYVADLVPRWWNSTASEQLQLLIIQAGDAPFLATLPAGPVLTATYAAPSTGVPASSNSPSPRGKVAAAVIVPLLVVAALAAFFWIRRSRAKGKEKSHHSSICFLGAQEASRLSRSEEVYGEYGFAVEGPEYRISMRSASRNGSGWGSVSAGKTSFESGGFEDVGPALTMMRVQGQEQEQQNYHAHRASVASAAFAAGASETLFTASPSPYQTSFSSAVPSTLSNDSSPTFLNSHNSHNANSAASSLSSNDTGLNKEDDAVFTGMAPPKNGSSPDDMLRAYAERKAAAAASAGSSSISPASPASPVSGPGGNGHGHGRGIGGIGGKLKTLKGKMSVPSPLGRRFLTEAREVRGERGERERGEKERDGSESGHGHAM</sequence>
<accession>A0A9P5PG43</accession>
<evidence type="ECO:0000256" key="2">
    <source>
        <dbReference type="SAM" id="Phobius"/>
    </source>
</evidence>
<comment type="caution">
    <text evidence="3">The sequence shown here is derived from an EMBL/GenBank/DDBJ whole genome shotgun (WGS) entry which is preliminary data.</text>
</comment>
<keyword evidence="2" id="KW-1133">Transmembrane helix</keyword>
<feature type="compositionally biased region" description="Low complexity" evidence="1">
    <location>
        <begin position="271"/>
        <end position="289"/>
    </location>
</feature>
<feature type="region of interest" description="Disordered" evidence="1">
    <location>
        <begin position="330"/>
        <end position="415"/>
    </location>
</feature>
<feature type="transmembrane region" description="Helical" evidence="2">
    <location>
        <begin position="105"/>
        <end position="125"/>
    </location>
</feature>
<proteinExistence type="predicted"/>
<feature type="compositionally biased region" description="Gly residues" evidence="1">
    <location>
        <begin position="347"/>
        <end position="364"/>
    </location>
</feature>
<dbReference type="OrthoDB" id="3363836at2759"/>
<gene>
    <name evidence="3" type="ORF">BDP27DRAFT_1481752</name>
</gene>
<dbReference type="AlphaFoldDB" id="A0A9P5PG43"/>
<feature type="compositionally biased region" description="Low complexity" evidence="1">
    <location>
        <begin position="330"/>
        <end position="346"/>
    </location>
</feature>
<feature type="compositionally biased region" description="Basic and acidic residues" evidence="1">
    <location>
        <begin position="383"/>
        <end position="415"/>
    </location>
</feature>